<proteinExistence type="predicted"/>
<feature type="compositionally biased region" description="Acidic residues" evidence="1">
    <location>
        <begin position="433"/>
        <end position="443"/>
    </location>
</feature>
<dbReference type="Proteomes" id="UP000594262">
    <property type="component" value="Unplaced"/>
</dbReference>
<protein>
    <submittedName>
        <fullName evidence="2">Uncharacterized protein</fullName>
    </submittedName>
</protein>
<accession>A0A7M5X0T9</accession>
<feature type="region of interest" description="Disordered" evidence="1">
    <location>
        <begin position="430"/>
        <end position="451"/>
    </location>
</feature>
<sequence>MAKRCLPSPASYFHKKRPHISSDVVSQEKGSRLSDTEDIQKSQTPKCFDEIINRKYENGKLLSIADLPHPSTLHRHKNTSKYRRKKYSVVENYLQQLKKKQSDFQWNKENPLETSFALDSSATLSSTQQSTDHVVPNDLIDNTCNTFNNKLNAHSQQVVPTNNNNSATSSRLMVSSQQVTRSPILTNGNQESNDFDHTGYRQYARLQQHHNSKRQHHINQPNNSNSLFGEANRFLTTGEVTRDSMEQCSTDAQNVYRYHGLVPNKNSNSTTGSYCQTSDSRHNNERLRVSKSQNNNRFQLHTSLETQLHHHDSFETRNPQPPSELSQLFSFQLPRSDIYPDEESEEYGRDQVSLLDENGLLVDRAKKNLFGSEKKVVKEESQFEMDPFKKTSSTIRKDNGGLARSDSYNLLNGAEEERTNQRGCIWGEGYWNDTDDDEDEDSQDSNLTQEHPLFSSKTDKICGVDLPPDLEYLENLIDILDQTQQTQKNTVI</sequence>
<feature type="compositionally biased region" description="Polar residues" evidence="1">
    <location>
        <begin position="218"/>
        <end position="227"/>
    </location>
</feature>
<feature type="region of interest" description="Disordered" evidence="1">
    <location>
        <begin position="1"/>
        <end position="40"/>
    </location>
</feature>
<dbReference type="GeneID" id="136808921"/>
<feature type="region of interest" description="Disordered" evidence="1">
    <location>
        <begin position="208"/>
        <end position="229"/>
    </location>
</feature>
<reference evidence="2" key="1">
    <citation type="submission" date="2021-01" db="UniProtKB">
        <authorList>
            <consortium name="EnsemblMetazoa"/>
        </authorList>
    </citation>
    <scope>IDENTIFICATION</scope>
</reference>
<feature type="compositionally biased region" description="Polar residues" evidence="1">
    <location>
        <begin position="264"/>
        <end position="278"/>
    </location>
</feature>
<feature type="compositionally biased region" description="Basic and acidic residues" evidence="1">
    <location>
        <begin position="29"/>
        <end position="40"/>
    </location>
</feature>
<keyword evidence="3" id="KW-1185">Reference proteome</keyword>
<evidence type="ECO:0000313" key="2">
    <source>
        <dbReference type="EnsemblMetazoa" id="CLYHEMP016003.2"/>
    </source>
</evidence>
<dbReference type="AlphaFoldDB" id="A0A7M5X0T9"/>
<dbReference type="OrthoDB" id="10682671at2759"/>
<evidence type="ECO:0000256" key="1">
    <source>
        <dbReference type="SAM" id="MobiDB-lite"/>
    </source>
</evidence>
<dbReference type="EnsemblMetazoa" id="CLYHEMT016003.2">
    <property type="protein sequence ID" value="CLYHEMP016003.2"/>
    <property type="gene ID" value="CLYHEMG016003"/>
</dbReference>
<dbReference type="RefSeq" id="XP_066921582.1">
    <property type="nucleotide sequence ID" value="XM_067065481.1"/>
</dbReference>
<feature type="region of interest" description="Disordered" evidence="1">
    <location>
        <begin position="261"/>
        <end position="284"/>
    </location>
</feature>
<evidence type="ECO:0000313" key="3">
    <source>
        <dbReference type="Proteomes" id="UP000594262"/>
    </source>
</evidence>
<name>A0A7M5X0T9_9CNID</name>
<feature type="compositionally biased region" description="Basic residues" evidence="1">
    <location>
        <begin position="208"/>
        <end position="217"/>
    </location>
</feature>
<organism evidence="2 3">
    <name type="scientific">Clytia hemisphaerica</name>
    <dbReference type="NCBI Taxonomy" id="252671"/>
    <lineage>
        <taxon>Eukaryota</taxon>
        <taxon>Metazoa</taxon>
        <taxon>Cnidaria</taxon>
        <taxon>Hydrozoa</taxon>
        <taxon>Hydroidolina</taxon>
        <taxon>Leptothecata</taxon>
        <taxon>Obeliida</taxon>
        <taxon>Clytiidae</taxon>
        <taxon>Clytia</taxon>
    </lineage>
</organism>